<comment type="subcellular location">
    <subcellularLocation>
        <location evidence="1 5">Bacterial flagellum basal body</location>
    </subcellularLocation>
</comment>
<reference evidence="10 11" key="1">
    <citation type="submission" date="2020-10" db="EMBL/GenBank/DDBJ databases">
        <title>Complete genome sequence of Paludibaculum fermentans P105T, a facultatively anaerobic acidobacterium capable of dissimilatory Fe(III) reduction.</title>
        <authorList>
            <person name="Dedysh S.N."/>
            <person name="Beletsky A.V."/>
            <person name="Kulichevskaya I.S."/>
            <person name="Mardanov A.V."/>
            <person name="Ravin N.V."/>
        </authorList>
    </citation>
    <scope>NUCLEOTIDE SEQUENCE [LARGE SCALE GENOMIC DNA]</scope>
    <source>
        <strain evidence="10 11">P105</strain>
    </source>
</reference>
<keyword evidence="10" id="KW-0969">Cilium</keyword>
<evidence type="ECO:0000256" key="1">
    <source>
        <dbReference type="ARBA" id="ARBA00004117"/>
    </source>
</evidence>
<dbReference type="InterPro" id="IPR037058">
    <property type="entry name" value="Falgellar_hook_FlgE_sf"/>
</dbReference>
<dbReference type="KEGG" id="pfer:IRI77_02465"/>
<sequence>MLNMFNTALTALNANNTAIDVTGHNLANLNTSGYKAGTVSFEEMVTQTMGLNSATTANGNGIGAPITTRQFTQGSVQVTGGLLDAAISGNGFFTVKASDGNTYYTRAGNFKLDSTGNLISATGEKIQGWMATNGVATPGGVPTNITIPPGSANAPVPSSFFGLNLNLNALGTVGAANGSFTAPVQVVDSLGASHTVTASFTKTSANNWSYDLTIDGGEVTGGTAGTPSSLAKGTLTFDTAGKLTAPTANVAVTIPAFSNGANGQTVNWQLFDTAGNPELTQYGQASAVNSNSGDGSTAAQLTQVVMADGGQVMAKYSNGTSKLVAVIALASIQNPDSLVAVGNNNYSTTPASGPVSYGEAGTGTRGGITASALESSNVDMAKELTNIIIYQRSYQANARVVTAGDELSQEILSLKR</sequence>
<comment type="function">
    <text evidence="5">A flexible structure which links the flagellar filament to the drive apparatus in the basal body.</text>
</comment>
<proteinExistence type="inferred from homology"/>
<gene>
    <name evidence="10" type="ORF">IRI77_02465</name>
</gene>
<keyword evidence="10" id="KW-0282">Flagellum</keyword>
<dbReference type="GO" id="GO:0071978">
    <property type="term" value="P:bacterial-type flagellum-dependent swarming motility"/>
    <property type="evidence" value="ECO:0007669"/>
    <property type="project" value="TreeGrafter"/>
</dbReference>
<dbReference type="InterPro" id="IPR010930">
    <property type="entry name" value="Flg_bb/hook_C_dom"/>
</dbReference>
<evidence type="ECO:0000256" key="3">
    <source>
        <dbReference type="ARBA" id="ARBA00019015"/>
    </source>
</evidence>
<dbReference type="Pfam" id="PF06429">
    <property type="entry name" value="Flg_bbr_C"/>
    <property type="match status" value="1"/>
</dbReference>
<keyword evidence="11" id="KW-1185">Reference proteome</keyword>
<evidence type="ECO:0000313" key="10">
    <source>
        <dbReference type="EMBL" id="QOY88843.1"/>
    </source>
</evidence>
<name>A0A7S7NSB3_PALFE</name>
<evidence type="ECO:0000259" key="9">
    <source>
        <dbReference type="Pfam" id="PF22692"/>
    </source>
</evidence>
<dbReference type="PANTHER" id="PTHR30435:SF1">
    <property type="entry name" value="FLAGELLAR HOOK PROTEIN FLGE"/>
    <property type="match status" value="1"/>
</dbReference>
<dbReference type="GO" id="GO:0009425">
    <property type="term" value="C:bacterial-type flagellum basal body"/>
    <property type="evidence" value="ECO:0007669"/>
    <property type="project" value="UniProtKB-SubCell"/>
</dbReference>
<dbReference type="RefSeq" id="WP_194450506.1">
    <property type="nucleotide sequence ID" value="NZ_CP063849.1"/>
</dbReference>
<evidence type="ECO:0000256" key="5">
    <source>
        <dbReference type="RuleBase" id="RU362116"/>
    </source>
</evidence>
<protein>
    <recommendedName>
        <fullName evidence="3 5">Flagellar hook protein FlgE</fullName>
    </recommendedName>
</protein>
<dbReference type="InterPro" id="IPR001444">
    <property type="entry name" value="Flag_bb_rod_N"/>
</dbReference>
<evidence type="ECO:0000256" key="4">
    <source>
        <dbReference type="ARBA" id="ARBA00023143"/>
    </source>
</evidence>
<dbReference type="GO" id="GO:0005829">
    <property type="term" value="C:cytosol"/>
    <property type="evidence" value="ECO:0007669"/>
    <property type="project" value="TreeGrafter"/>
</dbReference>
<dbReference type="AlphaFoldDB" id="A0A7S7NSB3"/>
<evidence type="ECO:0000259" key="6">
    <source>
        <dbReference type="Pfam" id="PF00460"/>
    </source>
</evidence>
<dbReference type="InterPro" id="IPR037925">
    <property type="entry name" value="FlgE/F/G-like"/>
</dbReference>
<dbReference type="Pfam" id="PF22692">
    <property type="entry name" value="LlgE_F_G_D1"/>
    <property type="match status" value="1"/>
</dbReference>
<evidence type="ECO:0000256" key="2">
    <source>
        <dbReference type="ARBA" id="ARBA00009677"/>
    </source>
</evidence>
<dbReference type="EMBL" id="CP063849">
    <property type="protein sequence ID" value="QOY88843.1"/>
    <property type="molecule type" value="Genomic_DNA"/>
</dbReference>
<dbReference type="Pfam" id="PF07559">
    <property type="entry name" value="FlgE_D2"/>
    <property type="match status" value="1"/>
</dbReference>
<keyword evidence="4 5" id="KW-0975">Bacterial flagellum</keyword>
<dbReference type="NCBIfam" id="TIGR03506">
    <property type="entry name" value="FlgEFG_subfam"/>
    <property type="match status" value="1"/>
</dbReference>
<dbReference type="GO" id="GO:0009424">
    <property type="term" value="C:bacterial-type flagellum hook"/>
    <property type="evidence" value="ECO:0007669"/>
    <property type="project" value="TreeGrafter"/>
</dbReference>
<evidence type="ECO:0000259" key="8">
    <source>
        <dbReference type="Pfam" id="PF07559"/>
    </source>
</evidence>
<evidence type="ECO:0000259" key="7">
    <source>
        <dbReference type="Pfam" id="PF06429"/>
    </source>
</evidence>
<feature type="domain" description="Flagellar basal body rod protein N-terminal" evidence="6">
    <location>
        <begin position="5"/>
        <end position="35"/>
    </location>
</feature>
<accession>A0A7S7NSB3</accession>
<organism evidence="10 11">
    <name type="scientific">Paludibaculum fermentans</name>
    <dbReference type="NCBI Taxonomy" id="1473598"/>
    <lineage>
        <taxon>Bacteria</taxon>
        <taxon>Pseudomonadati</taxon>
        <taxon>Acidobacteriota</taxon>
        <taxon>Terriglobia</taxon>
        <taxon>Bryobacterales</taxon>
        <taxon>Bryobacteraceae</taxon>
        <taxon>Paludibaculum</taxon>
    </lineage>
</organism>
<dbReference type="InterPro" id="IPR011491">
    <property type="entry name" value="FlgE_D2"/>
</dbReference>
<dbReference type="Pfam" id="PF00460">
    <property type="entry name" value="Flg_bb_rod"/>
    <property type="match status" value="1"/>
</dbReference>
<dbReference type="Proteomes" id="UP000593892">
    <property type="component" value="Chromosome"/>
</dbReference>
<dbReference type="InterPro" id="IPR053967">
    <property type="entry name" value="LlgE_F_G-like_D1"/>
</dbReference>
<dbReference type="PANTHER" id="PTHR30435">
    <property type="entry name" value="FLAGELLAR PROTEIN"/>
    <property type="match status" value="1"/>
</dbReference>
<keyword evidence="10" id="KW-0966">Cell projection</keyword>
<dbReference type="SUPFAM" id="SSF117143">
    <property type="entry name" value="Flagellar hook protein flgE"/>
    <property type="match status" value="1"/>
</dbReference>
<dbReference type="Gene3D" id="2.60.98.20">
    <property type="entry name" value="Flagellar hook protein FlgE"/>
    <property type="match status" value="1"/>
</dbReference>
<dbReference type="InterPro" id="IPR020013">
    <property type="entry name" value="Flagellar_FlgE/F/G"/>
</dbReference>
<feature type="domain" description="Flagellar basal-body/hook protein C-terminal" evidence="7">
    <location>
        <begin position="371"/>
        <end position="414"/>
    </location>
</feature>
<comment type="similarity">
    <text evidence="2 5">Belongs to the flagella basal body rod proteins family.</text>
</comment>
<feature type="domain" description="Flagellar hook protein FlgE/F/G-like D1" evidence="9">
    <location>
        <begin position="86"/>
        <end position="153"/>
    </location>
</feature>
<evidence type="ECO:0000313" key="11">
    <source>
        <dbReference type="Proteomes" id="UP000593892"/>
    </source>
</evidence>
<feature type="domain" description="Flagellar hook protein FlgE D2" evidence="8">
    <location>
        <begin position="178"/>
        <end position="295"/>
    </location>
</feature>